<keyword evidence="6" id="KW-0812">Transmembrane</keyword>
<dbReference type="InterPro" id="IPR004090">
    <property type="entry name" value="Chemotax_Me-accpt_rcpt"/>
</dbReference>
<dbReference type="PRINTS" id="PR00260">
    <property type="entry name" value="CHEMTRNSDUCR"/>
</dbReference>
<sequence length="373" mass="38556">MTYMEQIDALIGFQEQLTDQGSQRIDHTVAQVQQAMLGLLAAGALVGAGLALSIVRSVTRPIAHAVTIADHIAAGDLTQPIVIDSRDETGRLLGAMQKMQAALSALVHSVRLNAEGVASASAQIAQGNLDLSSRTEQQASALEQTSASMEEMGSTAQQNADNARAASQLAAKASGVAVQGGEVVDQVVQTMRDINDSSHRINHIIGVIDGIAFQTNILALNAAVEAARAGEQGRGFAVVAGEVRSLAQRSAEAAKEIKGLINASVARVAQGTALVDRAGATMQDVVRSIQRVTDLVGEISSASQEQNAGVNQVAEAVSSMDQTTQQNAALVEESASAAASLRQQADQLVSTVSQFRTQAEGMDGLSACRPAGA</sequence>
<dbReference type="SMART" id="SM00304">
    <property type="entry name" value="HAMP"/>
    <property type="match status" value="1"/>
</dbReference>
<evidence type="ECO:0000256" key="1">
    <source>
        <dbReference type="ARBA" id="ARBA00004370"/>
    </source>
</evidence>
<evidence type="ECO:0000256" key="4">
    <source>
        <dbReference type="PROSITE-ProRule" id="PRU00284"/>
    </source>
</evidence>
<protein>
    <submittedName>
        <fullName evidence="9">HAMP domain-containing protein</fullName>
    </submittedName>
</protein>
<comment type="similarity">
    <text evidence="3">Belongs to the methyl-accepting chemotaxis (MCP) protein family.</text>
</comment>
<dbReference type="GO" id="GO:0007165">
    <property type="term" value="P:signal transduction"/>
    <property type="evidence" value="ECO:0007669"/>
    <property type="project" value="UniProtKB-KW"/>
</dbReference>
<gene>
    <name evidence="9" type="ORF">G9Q37_17285</name>
</gene>
<evidence type="ECO:0000256" key="5">
    <source>
        <dbReference type="SAM" id="MobiDB-lite"/>
    </source>
</evidence>
<evidence type="ECO:0000256" key="3">
    <source>
        <dbReference type="ARBA" id="ARBA00029447"/>
    </source>
</evidence>
<keyword evidence="4" id="KW-0807">Transducer</keyword>
<comment type="subcellular location">
    <subcellularLocation>
        <location evidence="1">Membrane</location>
    </subcellularLocation>
</comment>
<dbReference type="InterPro" id="IPR051310">
    <property type="entry name" value="MCP_chemotaxis"/>
</dbReference>
<dbReference type="GO" id="GO:0006935">
    <property type="term" value="P:chemotaxis"/>
    <property type="evidence" value="ECO:0007669"/>
    <property type="project" value="InterPro"/>
</dbReference>
<dbReference type="PANTHER" id="PTHR43531">
    <property type="entry name" value="PROTEIN ICFG"/>
    <property type="match status" value="1"/>
</dbReference>
<dbReference type="FunFam" id="1.10.287.950:FF:000001">
    <property type="entry name" value="Methyl-accepting chemotaxis sensory transducer"/>
    <property type="match status" value="1"/>
</dbReference>
<keyword evidence="6" id="KW-0472">Membrane</keyword>
<feature type="domain" description="HAMP" evidence="8">
    <location>
        <begin position="56"/>
        <end position="108"/>
    </location>
</feature>
<accession>A0A6G8INZ9</accession>
<proteinExistence type="inferred from homology"/>
<evidence type="ECO:0000256" key="2">
    <source>
        <dbReference type="ARBA" id="ARBA00022481"/>
    </source>
</evidence>
<keyword evidence="10" id="KW-1185">Reference proteome</keyword>
<dbReference type="InterPro" id="IPR004089">
    <property type="entry name" value="MCPsignal_dom"/>
</dbReference>
<dbReference type="PROSITE" id="PS50885">
    <property type="entry name" value="HAMP"/>
    <property type="match status" value="1"/>
</dbReference>
<feature type="transmembrane region" description="Helical" evidence="6">
    <location>
        <begin position="35"/>
        <end position="55"/>
    </location>
</feature>
<organism evidence="9 10">
    <name type="scientific">Hydrogenophaga crocea</name>
    <dbReference type="NCBI Taxonomy" id="2716225"/>
    <lineage>
        <taxon>Bacteria</taxon>
        <taxon>Pseudomonadati</taxon>
        <taxon>Pseudomonadota</taxon>
        <taxon>Betaproteobacteria</taxon>
        <taxon>Burkholderiales</taxon>
        <taxon>Comamonadaceae</taxon>
        <taxon>Hydrogenophaga</taxon>
    </lineage>
</organism>
<dbReference type="Pfam" id="PF00672">
    <property type="entry name" value="HAMP"/>
    <property type="match status" value="1"/>
</dbReference>
<dbReference type="SUPFAM" id="SSF58104">
    <property type="entry name" value="Methyl-accepting chemotaxis protein (MCP) signaling domain"/>
    <property type="match status" value="1"/>
</dbReference>
<evidence type="ECO:0000259" key="8">
    <source>
        <dbReference type="PROSITE" id="PS50885"/>
    </source>
</evidence>
<feature type="domain" description="Methyl-accepting transducer" evidence="7">
    <location>
        <begin position="113"/>
        <end position="342"/>
    </location>
</feature>
<name>A0A6G8INZ9_9BURK</name>
<evidence type="ECO:0000259" key="7">
    <source>
        <dbReference type="PROSITE" id="PS50111"/>
    </source>
</evidence>
<dbReference type="Pfam" id="PF00015">
    <property type="entry name" value="MCPsignal"/>
    <property type="match status" value="1"/>
</dbReference>
<dbReference type="Gene3D" id="1.10.287.950">
    <property type="entry name" value="Methyl-accepting chemotaxis protein"/>
    <property type="match status" value="1"/>
</dbReference>
<dbReference type="GO" id="GO:0004888">
    <property type="term" value="F:transmembrane signaling receptor activity"/>
    <property type="evidence" value="ECO:0007669"/>
    <property type="project" value="InterPro"/>
</dbReference>
<evidence type="ECO:0000256" key="6">
    <source>
        <dbReference type="SAM" id="Phobius"/>
    </source>
</evidence>
<dbReference type="PROSITE" id="PS50111">
    <property type="entry name" value="CHEMOTAXIS_TRANSDUC_2"/>
    <property type="match status" value="1"/>
</dbReference>
<dbReference type="CDD" id="cd06225">
    <property type="entry name" value="HAMP"/>
    <property type="match status" value="1"/>
</dbReference>
<dbReference type="EMBL" id="CP049989">
    <property type="protein sequence ID" value="QIM54839.1"/>
    <property type="molecule type" value="Genomic_DNA"/>
</dbReference>
<dbReference type="Proteomes" id="UP000503162">
    <property type="component" value="Chromosome"/>
</dbReference>
<dbReference type="KEGG" id="hcz:G9Q37_17285"/>
<keyword evidence="2" id="KW-0488">Methylation</keyword>
<dbReference type="PANTHER" id="PTHR43531:SF14">
    <property type="entry name" value="METHYL-ACCEPTING CHEMOTAXIS PROTEIN I-RELATED"/>
    <property type="match status" value="1"/>
</dbReference>
<dbReference type="AlphaFoldDB" id="A0A6G8INZ9"/>
<evidence type="ECO:0000313" key="9">
    <source>
        <dbReference type="EMBL" id="QIM54839.1"/>
    </source>
</evidence>
<reference evidence="9 10" key="1">
    <citation type="submission" date="2020-03" db="EMBL/GenBank/DDBJ databases">
        <title>Hydrogenophaga sp. nov. isolated from cyanobacterial mat.</title>
        <authorList>
            <person name="Thorat V."/>
            <person name="Kirdat K."/>
            <person name="Tiwarekar B."/>
            <person name="Costa E.D."/>
            <person name="Yadav A."/>
        </authorList>
    </citation>
    <scope>NUCLEOTIDE SEQUENCE [LARGE SCALE GENOMIC DNA]</scope>
    <source>
        <strain evidence="9 10">BA0156</strain>
    </source>
</reference>
<dbReference type="CDD" id="cd11386">
    <property type="entry name" value="MCP_signal"/>
    <property type="match status" value="1"/>
</dbReference>
<keyword evidence="6" id="KW-1133">Transmembrane helix</keyword>
<dbReference type="Gene3D" id="6.10.340.10">
    <property type="match status" value="1"/>
</dbReference>
<feature type="region of interest" description="Disordered" evidence="5">
    <location>
        <begin position="135"/>
        <end position="161"/>
    </location>
</feature>
<dbReference type="GO" id="GO:0005886">
    <property type="term" value="C:plasma membrane"/>
    <property type="evidence" value="ECO:0007669"/>
    <property type="project" value="TreeGrafter"/>
</dbReference>
<evidence type="ECO:0000313" key="10">
    <source>
        <dbReference type="Proteomes" id="UP000503162"/>
    </source>
</evidence>
<dbReference type="InterPro" id="IPR003660">
    <property type="entry name" value="HAMP_dom"/>
</dbReference>
<dbReference type="SMART" id="SM00283">
    <property type="entry name" value="MA"/>
    <property type="match status" value="1"/>
</dbReference>